<reference evidence="3" key="1">
    <citation type="submission" date="2021-04" db="EMBL/GenBank/DDBJ databases">
        <authorList>
            <consortium name="Wellcome Sanger Institute Data Sharing"/>
        </authorList>
    </citation>
    <scope>NUCLEOTIDE SEQUENCE [LARGE SCALE GENOMIC DNA]</scope>
</reference>
<dbReference type="AlphaFoldDB" id="A0A665TFA3"/>
<dbReference type="InterPro" id="IPR043502">
    <property type="entry name" value="DNA/RNA_pol_sf"/>
</dbReference>
<evidence type="ECO:0000259" key="2">
    <source>
        <dbReference type="PROSITE" id="PS50878"/>
    </source>
</evidence>
<dbReference type="PANTHER" id="PTHR47510">
    <property type="entry name" value="REVERSE TRANSCRIPTASE DOMAIN-CONTAINING PROTEIN"/>
    <property type="match status" value="1"/>
</dbReference>
<dbReference type="InParanoid" id="A0A665TFA3"/>
<organism evidence="3 4">
    <name type="scientific">Echeneis naucrates</name>
    <name type="common">Live sharksucker</name>
    <dbReference type="NCBI Taxonomy" id="173247"/>
    <lineage>
        <taxon>Eukaryota</taxon>
        <taxon>Metazoa</taxon>
        <taxon>Chordata</taxon>
        <taxon>Craniata</taxon>
        <taxon>Vertebrata</taxon>
        <taxon>Euteleostomi</taxon>
        <taxon>Actinopterygii</taxon>
        <taxon>Neopterygii</taxon>
        <taxon>Teleostei</taxon>
        <taxon>Neoteleostei</taxon>
        <taxon>Acanthomorphata</taxon>
        <taxon>Carangaria</taxon>
        <taxon>Carangiformes</taxon>
        <taxon>Echeneidae</taxon>
        <taxon>Echeneis</taxon>
    </lineage>
</organism>
<evidence type="ECO:0000256" key="1">
    <source>
        <dbReference type="SAM" id="SignalP"/>
    </source>
</evidence>
<dbReference type="SUPFAM" id="SSF56219">
    <property type="entry name" value="DNase I-like"/>
    <property type="match status" value="1"/>
</dbReference>
<dbReference type="InterPro" id="IPR036691">
    <property type="entry name" value="Endo/exonu/phosph_ase_sf"/>
</dbReference>
<dbReference type="Ensembl" id="ENSENLT00000008944.1">
    <property type="protein sequence ID" value="ENSENLP00000008534.1"/>
    <property type="gene ID" value="ENSENLG00000004177.1"/>
</dbReference>
<protein>
    <recommendedName>
        <fullName evidence="2">Reverse transcriptase domain-containing protein</fullName>
    </recommendedName>
</protein>
<feature type="signal peptide" evidence="1">
    <location>
        <begin position="1"/>
        <end position="34"/>
    </location>
</feature>
<name>A0A665TFA3_ECHNA</name>
<feature type="chain" id="PRO_5025433660" description="Reverse transcriptase domain-containing protein" evidence="1">
    <location>
        <begin position="35"/>
        <end position="985"/>
    </location>
</feature>
<evidence type="ECO:0000313" key="3">
    <source>
        <dbReference type="Ensembl" id="ENSENLP00000008534.1"/>
    </source>
</evidence>
<dbReference type="PANTHER" id="PTHR47510:SF3">
    <property type="entry name" value="ENDO_EXONUCLEASE_PHOSPHATASE DOMAIN-CONTAINING PROTEIN"/>
    <property type="match status" value="1"/>
</dbReference>
<feature type="domain" description="Reverse transcriptase" evidence="2">
    <location>
        <begin position="565"/>
        <end position="832"/>
    </location>
</feature>
<keyword evidence="4" id="KW-1185">Reference proteome</keyword>
<proteinExistence type="predicted"/>
<dbReference type="Pfam" id="PF00078">
    <property type="entry name" value="RVT_1"/>
    <property type="match status" value="1"/>
</dbReference>
<reference evidence="3" key="3">
    <citation type="submission" date="2025-09" db="UniProtKB">
        <authorList>
            <consortium name="Ensembl"/>
        </authorList>
    </citation>
    <scope>IDENTIFICATION</scope>
</reference>
<reference evidence="3" key="2">
    <citation type="submission" date="2025-08" db="UniProtKB">
        <authorList>
            <consortium name="Ensembl"/>
        </authorList>
    </citation>
    <scope>IDENTIFICATION</scope>
</reference>
<accession>A0A665TFA3</accession>
<dbReference type="OMA" id="THVIFER"/>
<dbReference type="InterPro" id="IPR000477">
    <property type="entry name" value="RT_dom"/>
</dbReference>
<dbReference type="CDD" id="cd01650">
    <property type="entry name" value="RT_nLTR_like"/>
    <property type="match status" value="1"/>
</dbReference>
<dbReference type="SUPFAM" id="SSF56672">
    <property type="entry name" value="DNA/RNA polymerases"/>
    <property type="match status" value="1"/>
</dbReference>
<keyword evidence="1" id="KW-0732">Signal</keyword>
<dbReference type="PROSITE" id="PS50878">
    <property type="entry name" value="RT_POL"/>
    <property type="match status" value="1"/>
</dbReference>
<evidence type="ECO:0000313" key="4">
    <source>
        <dbReference type="Proteomes" id="UP000472264"/>
    </source>
</evidence>
<dbReference type="GO" id="GO:0016706">
    <property type="term" value="F:2-oxoglutarate-dependent dioxygenase activity"/>
    <property type="evidence" value="ECO:0007669"/>
    <property type="project" value="InterPro"/>
</dbReference>
<dbReference type="Gene3D" id="3.60.10.10">
    <property type="entry name" value="Endonuclease/exonuclease/phosphatase"/>
    <property type="match status" value="1"/>
</dbReference>
<dbReference type="GO" id="GO:0008168">
    <property type="term" value="F:methyltransferase activity"/>
    <property type="evidence" value="ECO:0007669"/>
    <property type="project" value="InterPro"/>
</dbReference>
<dbReference type="Pfam" id="PF09004">
    <property type="entry name" value="ALKBH8_N"/>
    <property type="match status" value="1"/>
</dbReference>
<sequence>MAARTVAAAQRSSTFGSFLLFLLLVASLFTSLLAARVQYSRAELLTAAVNALCTHMDLNLWNTISPEIRRLPRETSFTHPPLKWRRRRRHRKQKRGKRAGLAAKLKANPHRPVIPSLFLTNSRSLHNKMDEIRLRITSHKLEYCVLIVTESWLDHNIPDAAIQLAGRAVYRADRTANSGKSKGGGLCVYIDNRWCTNVTVKDTHCSPDIEYMMLQCRPFFLCREFTSVVIIAVYVPPQANAKDSMEMLQLSINKHLAAQADSVIIVAGDFNHANLKSVLPKFHKYVNFPTREKNILDQVYCNISNAYKASPLPHLGLSDHLSLSFIPAYKPLICRQKTATKTVKVWTEEATAALQDCFEVTDWGVFAEGTDLNGHTSAVLDYISFCTENVTESKTVKVFPNQKPWLNSEVKTLLKARDTAFRSGDPQSYKDARKNLRRGIIKAKRSYQQRIEAHFYSNNSRGMWQGIKTLTGYNNNTTATISSDSTLPDTLNQFFARFDRHSENSDTLPVPPTNKDLLQLQPHQVRATLRRVNVRKAPGPDGVPGRVLKACADQLAEVFTTIFNLSLLQSVVPACLKSATIVPIPKRNTVNCLNDYRPVALTPIITKCFERLILPFIRSAIPADLDQHQFAYRANRSTEDAVIMATHTALTHLDQSNTYVRMLFVDFSSAFNTVIPQKLVMKLSNLGIGSSLCAWLLDFLRNRPQRVRMGDRTSSTLILNTGTPQGCVLSPLLFSLFTHDCSPIHPTNTIVKFADDTTIVGLIKNNNESAYREEVKHLTDWCSNNNLVLNTAKTKEIILDFRKSKKTVLPTLSIKGEEVERVESFKFLGVHISADLTWAVHTSYQVRKAHQRLYFLRKLKQAHLPRPLLVNFYRASIESILTYCCTVWSTSCTAKDRKDLQRVARTAETIIGTTLPPLRDTYAGRLKKKARNISTDPLHPGYPLFCPLPHGKRYRSLKARTTRLINSFFPQAVKAITPPPPPPKD</sequence>
<dbReference type="InterPro" id="IPR015095">
    <property type="entry name" value="AlkB_hom8_N"/>
</dbReference>
<dbReference type="Proteomes" id="UP000472264">
    <property type="component" value="Chromosome 2"/>
</dbReference>